<evidence type="ECO:0000256" key="8">
    <source>
        <dbReference type="ARBA" id="ARBA00042266"/>
    </source>
</evidence>
<proteinExistence type="inferred from homology"/>
<dbReference type="PANTHER" id="PTHR43648">
    <property type="entry name" value="ELECTRON TRANSFER FLAVOPROTEIN BETA SUBUNIT LYSINE METHYLTRANSFERASE"/>
    <property type="match status" value="1"/>
</dbReference>
<dbReference type="InterPro" id="IPR050078">
    <property type="entry name" value="Ribosomal_L11_MeTrfase_PrmA"/>
</dbReference>
<dbReference type="Pfam" id="PF06325">
    <property type="entry name" value="PrmA"/>
    <property type="match status" value="1"/>
</dbReference>
<accession>A0AAV0M7L3</accession>
<organism evidence="9 10">
    <name type="scientific">Linum tenue</name>
    <dbReference type="NCBI Taxonomy" id="586396"/>
    <lineage>
        <taxon>Eukaryota</taxon>
        <taxon>Viridiplantae</taxon>
        <taxon>Streptophyta</taxon>
        <taxon>Embryophyta</taxon>
        <taxon>Tracheophyta</taxon>
        <taxon>Spermatophyta</taxon>
        <taxon>Magnoliopsida</taxon>
        <taxon>eudicotyledons</taxon>
        <taxon>Gunneridae</taxon>
        <taxon>Pentapetalae</taxon>
        <taxon>rosids</taxon>
        <taxon>fabids</taxon>
        <taxon>Malpighiales</taxon>
        <taxon>Linaceae</taxon>
        <taxon>Linum</taxon>
    </lineage>
</organism>
<dbReference type="InterPro" id="IPR029063">
    <property type="entry name" value="SAM-dependent_MTases_sf"/>
</dbReference>
<evidence type="ECO:0000256" key="1">
    <source>
        <dbReference type="ARBA" id="ARBA00009741"/>
    </source>
</evidence>
<evidence type="ECO:0000256" key="2">
    <source>
        <dbReference type="ARBA" id="ARBA00022490"/>
    </source>
</evidence>
<dbReference type="Gene3D" id="3.40.50.150">
    <property type="entry name" value="Vaccinia Virus protein VP39"/>
    <property type="match status" value="1"/>
</dbReference>
<evidence type="ECO:0000256" key="6">
    <source>
        <dbReference type="ARBA" id="ARBA00037932"/>
    </source>
</evidence>
<keyword evidence="5" id="KW-0949">S-adenosyl-L-methionine</keyword>
<dbReference type="AlphaFoldDB" id="A0AAV0M7L3"/>
<dbReference type="CDD" id="cd02440">
    <property type="entry name" value="AdoMet_MTases"/>
    <property type="match status" value="1"/>
</dbReference>
<evidence type="ECO:0000256" key="3">
    <source>
        <dbReference type="ARBA" id="ARBA00022603"/>
    </source>
</evidence>
<protein>
    <recommendedName>
        <fullName evidence="8">ETFB lysine methyltransferase</fullName>
    </recommendedName>
    <alternativeName>
        <fullName evidence="7">Protein N-lysine methyltransferase METTL20</fullName>
    </alternativeName>
</protein>
<comment type="caution">
    <text evidence="9">The sequence shown here is derived from an EMBL/GenBank/DDBJ whole genome shotgun (WGS) entry which is preliminary data.</text>
</comment>
<keyword evidence="4" id="KW-0808">Transferase</keyword>
<dbReference type="HAMAP" id="MF_00735">
    <property type="entry name" value="Methyltr_PrmA"/>
    <property type="match status" value="1"/>
</dbReference>
<dbReference type="EMBL" id="CAMGYJ010000007">
    <property type="protein sequence ID" value="CAI0441463.1"/>
    <property type="molecule type" value="Genomic_DNA"/>
</dbReference>
<dbReference type="GO" id="GO:0005739">
    <property type="term" value="C:mitochondrion"/>
    <property type="evidence" value="ECO:0007669"/>
    <property type="project" value="TreeGrafter"/>
</dbReference>
<name>A0AAV0M7L3_9ROSI</name>
<keyword evidence="10" id="KW-1185">Reference proteome</keyword>
<keyword evidence="3" id="KW-0489">Methyltransferase</keyword>
<keyword evidence="2" id="KW-0963">Cytoplasm</keyword>
<dbReference type="PANTHER" id="PTHR43648:SF1">
    <property type="entry name" value="ELECTRON TRANSFER FLAVOPROTEIN BETA SUBUNIT LYSINE METHYLTRANSFERASE"/>
    <property type="match status" value="1"/>
</dbReference>
<dbReference type="Proteomes" id="UP001154282">
    <property type="component" value="Unassembled WGS sequence"/>
</dbReference>
<sequence length="390" mass="41869">MSKCHFIKHLSFNLNKALIHRSSPLFPLPSLVNTTKPDYPFFRRSCFSSNIPTSSSRATFSSVSAASPATSTDWNYQSYVSVRIRCPRHAYESFSEALLCFGASSSSVDGDGAGEEEECGGGDGSYGLNEVVIDSVFVECQDVKACIAKAANAAGLKKTPSYQVKTGAQDDWIRQSLESFDPVEVTQGLWIVPELKSPPDINATNIILKPGFAFGTGEHPTTKLCLLLLKGLIKGGECFLDYGTGSGVLAIAALKFGAAVSFGIDVDEQAIELARHNAVLNNMGPEKMKLDLVSGDKMPSPMGSRTAGVFMETETCDVVVANILLNPLLELADDIVSFAKPGAVIGLSGILSEQVPLITDRYSQFWEDQSVVEMDGWACVSGTKRAKPNL</sequence>
<comment type="similarity">
    <text evidence="1">Belongs to the methyltransferase superfamily. PrmA family.</text>
</comment>
<dbReference type="SUPFAM" id="SSF53335">
    <property type="entry name" value="S-adenosyl-L-methionine-dependent methyltransferases"/>
    <property type="match status" value="1"/>
</dbReference>
<evidence type="ECO:0000256" key="5">
    <source>
        <dbReference type="ARBA" id="ARBA00022691"/>
    </source>
</evidence>
<gene>
    <name evidence="9" type="ORF">LITE_LOCUS26881</name>
</gene>
<dbReference type="InterPro" id="IPR004498">
    <property type="entry name" value="Ribosomal_PrmA_MeTrfase"/>
</dbReference>
<evidence type="ECO:0000256" key="4">
    <source>
        <dbReference type="ARBA" id="ARBA00022679"/>
    </source>
</evidence>
<evidence type="ECO:0000313" key="9">
    <source>
        <dbReference type="EMBL" id="CAI0441463.1"/>
    </source>
</evidence>
<dbReference type="GO" id="GO:0032259">
    <property type="term" value="P:methylation"/>
    <property type="evidence" value="ECO:0007669"/>
    <property type="project" value="UniProtKB-KW"/>
</dbReference>
<reference evidence="9" key="1">
    <citation type="submission" date="2022-08" db="EMBL/GenBank/DDBJ databases">
        <authorList>
            <person name="Gutierrez-Valencia J."/>
        </authorList>
    </citation>
    <scope>NUCLEOTIDE SEQUENCE</scope>
</reference>
<evidence type="ECO:0000313" key="10">
    <source>
        <dbReference type="Proteomes" id="UP001154282"/>
    </source>
</evidence>
<comment type="similarity">
    <text evidence="6">Belongs to the methyltransferase superfamily. ETFBKMT family.</text>
</comment>
<dbReference type="GO" id="GO:0016279">
    <property type="term" value="F:protein-lysine N-methyltransferase activity"/>
    <property type="evidence" value="ECO:0007669"/>
    <property type="project" value="TreeGrafter"/>
</dbReference>
<evidence type="ECO:0000256" key="7">
    <source>
        <dbReference type="ARBA" id="ARBA00041867"/>
    </source>
</evidence>